<evidence type="ECO:0000313" key="2">
    <source>
        <dbReference type="EMBL" id="GAP29290.1"/>
    </source>
</evidence>
<name>A0ABC9YVE6_9NOCA</name>
<dbReference type="AlphaFoldDB" id="A0ABC9YVE6"/>
<dbReference type="EMBL" id="BBYQ01000053">
    <property type="protein sequence ID" value="GAP29290.1"/>
    <property type="molecule type" value="Genomic_DNA"/>
</dbReference>
<keyword evidence="3" id="KW-1185">Reference proteome</keyword>
<evidence type="ECO:0000313" key="3">
    <source>
        <dbReference type="Proteomes" id="UP000037179"/>
    </source>
</evidence>
<reference evidence="2 3" key="2">
    <citation type="journal article" date="2016" name="Genome Announc.">
        <title>Draft Genome Sequence of Erythromycin- and Oxytetracycline-Sensitive Nocardia seriolae Strain U-1 (NBRC 110359).</title>
        <authorList>
            <person name="Imajoh M."/>
            <person name="Sukeda M."/>
            <person name="Shimizu M."/>
            <person name="Yamane J."/>
            <person name="Ohnishi K."/>
            <person name="Oshima S."/>
        </authorList>
    </citation>
    <scope>NUCLEOTIDE SEQUENCE [LARGE SCALE GENOMIC DNA]</scope>
    <source>
        <strain evidence="2 3">U-1</strain>
    </source>
</reference>
<evidence type="ECO:0000256" key="1">
    <source>
        <dbReference type="SAM" id="MobiDB-lite"/>
    </source>
</evidence>
<protein>
    <submittedName>
        <fullName evidence="2">Uncharacterized protein</fullName>
    </submittedName>
</protein>
<feature type="compositionally biased region" description="Basic and acidic residues" evidence="1">
    <location>
        <begin position="13"/>
        <end position="23"/>
    </location>
</feature>
<gene>
    <name evidence="2" type="ORF">NSK11_contig00053-0008</name>
</gene>
<proteinExistence type="predicted"/>
<accession>A0ABC9YVE6</accession>
<comment type="caution">
    <text evidence="2">The sequence shown here is derived from an EMBL/GenBank/DDBJ whole genome shotgun (WGS) entry which is preliminary data.</text>
</comment>
<sequence length="95" mass="10278">MGRTHRGLLRTHSLVEHAGRENDGGPASHPTGWNNYCGVPGAPSPMNNKIIRAPGALNAPSFHHIHIGIARLNEHRGIICHMQGKPGRLEKTANL</sequence>
<dbReference type="Proteomes" id="UP000037179">
    <property type="component" value="Unassembled WGS sequence"/>
</dbReference>
<feature type="region of interest" description="Disordered" evidence="1">
    <location>
        <begin position="1"/>
        <end position="39"/>
    </location>
</feature>
<reference evidence="3" key="1">
    <citation type="submission" date="2015-07" db="EMBL/GenBank/DDBJ databases">
        <title>Nocardia seriolae U-1 whole genome shotgun sequence.</title>
        <authorList>
            <person name="Imajoh M."/>
            <person name="Fukumoto Y."/>
            <person name="Sukeda M."/>
            <person name="Yamane J."/>
            <person name="Yamasaki K."/>
            <person name="Shimizu M."/>
            <person name="Ohnishi K."/>
            <person name="Oshima S."/>
        </authorList>
    </citation>
    <scope>NUCLEOTIDE SEQUENCE [LARGE SCALE GENOMIC DNA]</scope>
    <source>
        <strain evidence="3">U-1</strain>
    </source>
</reference>
<organism evidence="2 3">
    <name type="scientific">Nocardia seriolae</name>
    <dbReference type="NCBI Taxonomy" id="37332"/>
    <lineage>
        <taxon>Bacteria</taxon>
        <taxon>Bacillati</taxon>
        <taxon>Actinomycetota</taxon>
        <taxon>Actinomycetes</taxon>
        <taxon>Mycobacteriales</taxon>
        <taxon>Nocardiaceae</taxon>
        <taxon>Nocardia</taxon>
    </lineage>
</organism>